<evidence type="ECO:0000256" key="5">
    <source>
        <dbReference type="ARBA" id="ARBA00022801"/>
    </source>
</evidence>
<keyword evidence="4" id="KW-0255">Endonuclease</keyword>
<comment type="caution">
    <text evidence="9">The sequence shown here is derived from an EMBL/GenBank/DDBJ whole genome shotgun (WGS) entry which is preliminary data.</text>
</comment>
<dbReference type="OrthoDB" id="425619at2759"/>
<feature type="region of interest" description="Disordered" evidence="7">
    <location>
        <begin position="1"/>
        <end position="49"/>
    </location>
</feature>
<dbReference type="Pfam" id="PF17917">
    <property type="entry name" value="RT_RNaseH"/>
    <property type="match status" value="1"/>
</dbReference>
<evidence type="ECO:0000259" key="8">
    <source>
        <dbReference type="Pfam" id="PF17917"/>
    </source>
</evidence>
<evidence type="ECO:0000256" key="1">
    <source>
        <dbReference type="ARBA" id="ARBA00022679"/>
    </source>
</evidence>
<dbReference type="AlphaFoldDB" id="A0A4C1UR68"/>
<proteinExistence type="predicted"/>
<keyword evidence="10" id="KW-1185">Reference proteome</keyword>
<evidence type="ECO:0000256" key="4">
    <source>
        <dbReference type="ARBA" id="ARBA00022759"/>
    </source>
</evidence>
<dbReference type="GO" id="GO:0004519">
    <property type="term" value="F:endonuclease activity"/>
    <property type="evidence" value="ECO:0007669"/>
    <property type="project" value="UniProtKB-KW"/>
</dbReference>
<evidence type="ECO:0000256" key="3">
    <source>
        <dbReference type="ARBA" id="ARBA00022722"/>
    </source>
</evidence>
<sequence>MTRDRTRQHRCNTGADETIDEGRRATSYKLSSGGSKPSSRHYPKSTPANKAEVAYASGEELGVSLMQGDKEMNGIHLIAYASRKLSGLEKKYFATERERIGLRNSSNKEKQVGDSKSDFEADEVIQSDHETDVLHEWWPEYNCDGCTNSAAIYRFACTYEELHTLHSRGCGQSIASKFNNLLSIAVEALALELSSTLSSYFSPTLNFLFSCFLPVRILDPSLNLIQTQMERDPTFARLSTEARCFACLHLAQLL</sequence>
<dbReference type="GO" id="GO:0016787">
    <property type="term" value="F:hydrolase activity"/>
    <property type="evidence" value="ECO:0007669"/>
    <property type="project" value="UniProtKB-KW"/>
</dbReference>
<name>A0A4C1UR68_EUMVA</name>
<keyword evidence="5" id="KW-0378">Hydrolase</keyword>
<accession>A0A4C1UR68</accession>
<dbReference type="InterPro" id="IPR041373">
    <property type="entry name" value="RT_RNaseH"/>
</dbReference>
<evidence type="ECO:0000256" key="2">
    <source>
        <dbReference type="ARBA" id="ARBA00022695"/>
    </source>
</evidence>
<evidence type="ECO:0000313" key="9">
    <source>
        <dbReference type="EMBL" id="GBP28472.1"/>
    </source>
</evidence>
<gene>
    <name evidence="9" type="ORF">EVAR_93419_1</name>
</gene>
<organism evidence="9 10">
    <name type="scientific">Eumeta variegata</name>
    <name type="common">Bagworm moth</name>
    <name type="synonym">Eumeta japonica</name>
    <dbReference type="NCBI Taxonomy" id="151549"/>
    <lineage>
        <taxon>Eukaryota</taxon>
        <taxon>Metazoa</taxon>
        <taxon>Ecdysozoa</taxon>
        <taxon>Arthropoda</taxon>
        <taxon>Hexapoda</taxon>
        <taxon>Insecta</taxon>
        <taxon>Pterygota</taxon>
        <taxon>Neoptera</taxon>
        <taxon>Endopterygota</taxon>
        <taxon>Lepidoptera</taxon>
        <taxon>Glossata</taxon>
        <taxon>Ditrysia</taxon>
        <taxon>Tineoidea</taxon>
        <taxon>Psychidae</taxon>
        <taxon>Oiketicinae</taxon>
        <taxon>Eumeta</taxon>
    </lineage>
</organism>
<feature type="compositionally biased region" description="Basic residues" evidence="7">
    <location>
        <begin position="1"/>
        <end position="10"/>
    </location>
</feature>
<evidence type="ECO:0000256" key="6">
    <source>
        <dbReference type="ARBA" id="ARBA00022918"/>
    </source>
</evidence>
<evidence type="ECO:0000256" key="7">
    <source>
        <dbReference type="SAM" id="MobiDB-lite"/>
    </source>
</evidence>
<dbReference type="Proteomes" id="UP000299102">
    <property type="component" value="Unassembled WGS sequence"/>
</dbReference>
<keyword evidence="6" id="KW-0695">RNA-directed DNA polymerase</keyword>
<evidence type="ECO:0000313" key="10">
    <source>
        <dbReference type="Proteomes" id="UP000299102"/>
    </source>
</evidence>
<protein>
    <recommendedName>
        <fullName evidence="8">Reverse transcriptase RNase H-like domain-containing protein</fullName>
    </recommendedName>
</protein>
<keyword evidence="3" id="KW-0540">Nuclease</keyword>
<dbReference type="GO" id="GO:0003964">
    <property type="term" value="F:RNA-directed DNA polymerase activity"/>
    <property type="evidence" value="ECO:0007669"/>
    <property type="project" value="UniProtKB-KW"/>
</dbReference>
<keyword evidence="1" id="KW-0808">Transferase</keyword>
<feature type="compositionally biased region" description="Polar residues" evidence="7">
    <location>
        <begin position="28"/>
        <end position="37"/>
    </location>
</feature>
<feature type="domain" description="Reverse transcriptase RNase H-like" evidence="8">
    <location>
        <begin position="56"/>
        <end position="109"/>
    </location>
</feature>
<reference evidence="9 10" key="1">
    <citation type="journal article" date="2019" name="Commun. Biol.">
        <title>The bagworm genome reveals a unique fibroin gene that provides high tensile strength.</title>
        <authorList>
            <person name="Kono N."/>
            <person name="Nakamura H."/>
            <person name="Ohtoshi R."/>
            <person name="Tomita M."/>
            <person name="Numata K."/>
            <person name="Arakawa K."/>
        </authorList>
    </citation>
    <scope>NUCLEOTIDE SEQUENCE [LARGE SCALE GENOMIC DNA]</scope>
</reference>
<keyword evidence="2" id="KW-0548">Nucleotidyltransferase</keyword>
<dbReference type="EMBL" id="BGZK01000207">
    <property type="protein sequence ID" value="GBP28472.1"/>
    <property type="molecule type" value="Genomic_DNA"/>
</dbReference>